<name>A0AA40R920_9BURK</name>
<evidence type="ECO:0000313" key="2">
    <source>
        <dbReference type="Proteomes" id="UP000070119"/>
    </source>
</evidence>
<gene>
    <name evidence="1" type="ORF">WK57_16455</name>
</gene>
<dbReference type="AlphaFoldDB" id="A0AA40R920"/>
<accession>A0AA40R920</accession>
<proteinExistence type="predicted"/>
<dbReference type="Proteomes" id="UP000070119">
    <property type="component" value="Unassembled WGS sequence"/>
</dbReference>
<protein>
    <submittedName>
        <fullName evidence="1">Uncharacterized protein</fullName>
    </submittedName>
</protein>
<comment type="caution">
    <text evidence="1">The sequence shown here is derived from an EMBL/GenBank/DDBJ whole genome shotgun (WGS) entry which is preliminary data.</text>
</comment>
<evidence type="ECO:0000313" key="1">
    <source>
        <dbReference type="EMBL" id="KWZ58701.1"/>
    </source>
</evidence>
<dbReference type="EMBL" id="LNJU01000002">
    <property type="protein sequence ID" value="KWZ58701.1"/>
    <property type="molecule type" value="Genomic_DNA"/>
</dbReference>
<reference evidence="1 2" key="1">
    <citation type="submission" date="2015-11" db="EMBL/GenBank/DDBJ databases">
        <authorList>
            <person name="Sahl J."/>
            <person name="Wagner D."/>
            <person name="Keim P."/>
        </authorList>
    </citation>
    <scope>NUCLEOTIDE SEQUENCE [LARGE SCALE GENOMIC DNA]</scope>
    <source>
        <strain evidence="1 2">MSMB1157</strain>
    </source>
</reference>
<sequence>MNNVASIARFNKQLGIVHYRRGEQEPGYLISEFAEHIEKAIDNTLIERANEPAPIVKEWARYLGRNKDRLDAFFRLNKLLSRVPEQERLALAEQFVRKNTSGCCDSKSLAKCLVNLIDDFECKTLRDVDAVLEKSRSSIRDSLQEDLAELVVKHFFRNSSKLGLTFFAEHGASIIFGWDNDGRKLDIDAIQDKPWKKEGERRFGAMYEPITYSEVRSILRAPEFFANKVSKISFEREAALVLDGSDYHYSGVAKLAGSLQSNEWVAIPREMDFVGSDKNLKFYSINDALRSPDILRKLVKGKNKCGVPLLTAVLLEGRIEVAKAFIEEMKVAYAERDIDQSRFMELLYDKKSKYSSSILEKMLRNRSADEIKVFVKEIKKAFKERCINFDQFRKLMTVDYLESHPIELVDALIHEMKAACDEKLIDKAQFAELMEANFATLSGSERAVN</sequence>
<organism evidence="1 2">
    <name type="scientific">Burkholderia ubonensis</name>
    <dbReference type="NCBI Taxonomy" id="101571"/>
    <lineage>
        <taxon>Bacteria</taxon>
        <taxon>Pseudomonadati</taxon>
        <taxon>Pseudomonadota</taxon>
        <taxon>Betaproteobacteria</taxon>
        <taxon>Burkholderiales</taxon>
        <taxon>Burkholderiaceae</taxon>
        <taxon>Burkholderia</taxon>
        <taxon>Burkholderia cepacia complex</taxon>
    </lineage>
</organism>